<feature type="transmembrane region" description="Helical" evidence="8">
    <location>
        <begin position="417"/>
        <end position="438"/>
    </location>
</feature>
<evidence type="ECO:0000313" key="11">
    <source>
        <dbReference type="Proteomes" id="UP000186469"/>
    </source>
</evidence>
<dbReference type="RefSeq" id="WP_072697707.1">
    <property type="nucleotide sequence ID" value="NZ_FRDI01000012.1"/>
</dbReference>
<feature type="transmembrane region" description="Helical" evidence="8">
    <location>
        <begin position="213"/>
        <end position="235"/>
    </location>
</feature>
<dbReference type="PANTHER" id="PTHR33908:SF11">
    <property type="entry name" value="MEMBRANE PROTEIN"/>
    <property type="match status" value="1"/>
</dbReference>
<comment type="subcellular location">
    <subcellularLocation>
        <location evidence="1">Cell membrane</location>
        <topology evidence="1">Multi-pass membrane protein</topology>
    </subcellularLocation>
</comment>
<gene>
    <name evidence="10" type="ORF">SAMN02745728_02031</name>
</gene>
<evidence type="ECO:0000256" key="7">
    <source>
        <dbReference type="ARBA" id="ARBA00023136"/>
    </source>
</evidence>
<feature type="transmembrane region" description="Helical" evidence="8">
    <location>
        <begin position="91"/>
        <end position="112"/>
    </location>
</feature>
<keyword evidence="11" id="KW-1185">Reference proteome</keyword>
<dbReference type="OrthoDB" id="9802649at2"/>
<dbReference type="InterPro" id="IPR038731">
    <property type="entry name" value="RgtA/B/C-like"/>
</dbReference>
<reference evidence="10 11" key="1">
    <citation type="submission" date="2016-12" db="EMBL/GenBank/DDBJ databases">
        <authorList>
            <person name="Song W.-J."/>
            <person name="Kurnit D.M."/>
        </authorList>
    </citation>
    <scope>NUCLEOTIDE SEQUENCE [LARGE SCALE GENOMIC DNA]</scope>
    <source>
        <strain evidence="10 11">DSM 11393</strain>
    </source>
</reference>
<dbReference type="GO" id="GO:0005886">
    <property type="term" value="C:plasma membrane"/>
    <property type="evidence" value="ECO:0007669"/>
    <property type="project" value="UniProtKB-SubCell"/>
</dbReference>
<keyword evidence="2" id="KW-1003">Cell membrane</keyword>
<dbReference type="Proteomes" id="UP000186469">
    <property type="component" value="Unassembled WGS sequence"/>
</dbReference>
<keyword evidence="5 8" id="KW-0812">Transmembrane</keyword>
<dbReference type="GO" id="GO:0016763">
    <property type="term" value="F:pentosyltransferase activity"/>
    <property type="evidence" value="ECO:0007669"/>
    <property type="project" value="TreeGrafter"/>
</dbReference>
<keyword evidence="3 10" id="KW-0328">Glycosyltransferase</keyword>
<evidence type="ECO:0000256" key="4">
    <source>
        <dbReference type="ARBA" id="ARBA00022679"/>
    </source>
</evidence>
<evidence type="ECO:0000256" key="5">
    <source>
        <dbReference type="ARBA" id="ARBA00022692"/>
    </source>
</evidence>
<keyword evidence="4 10" id="KW-0808">Transferase</keyword>
<dbReference type="InterPro" id="IPR050297">
    <property type="entry name" value="LipidA_mod_glycosyltrf_83"/>
</dbReference>
<name>A0A1M7THV7_9BACT</name>
<sequence>MQTEISPLLYRQLGFWAKLWYTKPDLLAIFILGTLFVLRLSFILFGGLGLFSDEFLYWNLSRHNSLSYYDQGPLVAWLIAFWRNLFGETEFSVRFGAVFISTLTQFTLYLGLSRQFKNYNLALSVLLFSGLTPLFIFSGMIVSPNSLLFLSWTMALFSLDLAIEKKDELAPLIVLATAMAFGILSHYFMLAFFVVAWIYSLILYKLRLLPLHYFSRVMSALICGTALGLLPIMIWNAENNWITLKHLETLIGVYENNSNFINFIDFFNFLVGQTLIILPWFFALVFFGFYLAYQHLKAAYIRVCGLEDLGLSTDFSQPFTNDEALNLRLKALFASAWLPLFFSFLIWSFFNIEINIFSAGLSYIGGLVLAALGLIEILKRFPLKASLSYKIYLQNQNKNPNMQKTNCNKKTKLLKNLVFPVFYLSLTILFVGHFPSLFKQVSSLSFFSVSLKTLGIEKNLNLPNSASFKALSAHLEEIRSQMPDPEKVFFFSDSAELSSGLSFYLYDNPRVYVLKTGKDKELLTQYDFWEDPNNVLNNFSTAKPNFLKKKKELSEQEKLDAENMAQYSPRYGWSAIYLGFQQSPEREAEVENILSGMFKNSQKEFFEIETKNNSKTKLLIIQLDDFNGKWNKPSF</sequence>
<organism evidence="10 11">
    <name type="scientific">Desulfovibrio litoralis DSM 11393</name>
    <dbReference type="NCBI Taxonomy" id="1121455"/>
    <lineage>
        <taxon>Bacteria</taxon>
        <taxon>Pseudomonadati</taxon>
        <taxon>Thermodesulfobacteriota</taxon>
        <taxon>Desulfovibrionia</taxon>
        <taxon>Desulfovibrionales</taxon>
        <taxon>Desulfovibrionaceae</taxon>
        <taxon>Desulfovibrio</taxon>
    </lineage>
</organism>
<evidence type="ECO:0000256" key="6">
    <source>
        <dbReference type="ARBA" id="ARBA00022989"/>
    </source>
</evidence>
<evidence type="ECO:0000256" key="3">
    <source>
        <dbReference type="ARBA" id="ARBA00022676"/>
    </source>
</evidence>
<evidence type="ECO:0000313" key="10">
    <source>
        <dbReference type="EMBL" id="SHN70344.1"/>
    </source>
</evidence>
<dbReference type="AlphaFoldDB" id="A0A1M7THV7"/>
<evidence type="ECO:0000259" key="9">
    <source>
        <dbReference type="Pfam" id="PF13231"/>
    </source>
</evidence>
<feature type="transmembrane region" description="Helical" evidence="8">
    <location>
        <begin position="26"/>
        <end position="51"/>
    </location>
</feature>
<proteinExistence type="predicted"/>
<dbReference type="STRING" id="1121455.SAMN02745728_02031"/>
<dbReference type="EMBL" id="FRDI01000012">
    <property type="protein sequence ID" value="SHN70344.1"/>
    <property type="molecule type" value="Genomic_DNA"/>
</dbReference>
<dbReference type="GO" id="GO:0009103">
    <property type="term" value="P:lipopolysaccharide biosynthetic process"/>
    <property type="evidence" value="ECO:0007669"/>
    <property type="project" value="UniProtKB-ARBA"/>
</dbReference>
<evidence type="ECO:0000256" key="8">
    <source>
        <dbReference type="SAM" id="Phobius"/>
    </source>
</evidence>
<feature type="transmembrane region" description="Helical" evidence="8">
    <location>
        <begin position="331"/>
        <end position="350"/>
    </location>
</feature>
<evidence type="ECO:0000256" key="1">
    <source>
        <dbReference type="ARBA" id="ARBA00004651"/>
    </source>
</evidence>
<feature type="transmembrane region" description="Helical" evidence="8">
    <location>
        <begin position="266"/>
        <end position="293"/>
    </location>
</feature>
<feature type="transmembrane region" description="Helical" evidence="8">
    <location>
        <begin position="119"/>
        <end position="152"/>
    </location>
</feature>
<accession>A0A1M7THV7</accession>
<feature type="domain" description="Glycosyltransferase RgtA/B/C/D-like" evidence="9">
    <location>
        <begin position="70"/>
        <end position="203"/>
    </location>
</feature>
<keyword evidence="6 8" id="KW-1133">Transmembrane helix</keyword>
<dbReference type="PANTHER" id="PTHR33908">
    <property type="entry name" value="MANNOSYLTRANSFERASE YKCB-RELATED"/>
    <property type="match status" value="1"/>
</dbReference>
<dbReference type="Pfam" id="PF13231">
    <property type="entry name" value="PMT_2"/>
    <property type="match status" value="1"/>
</dbReference>
<keyword evidence="7 8" id="KW-0472">Membrane</keyword>
<protein>
    <submittedName>
        <fullName evidence="10">Dolichyl-phosphate-mannose-protein mannosyltransferase</fullName>
    </submittedName>
</protein>
<evidence type="ECO:0000256" key="2">
    <source>
        <dbReference type="ARBA" id="ARBA00022475"/>
    </source>
</evidence>
<feature type="transmembrane region" description="Helical" evidence="8">
    <location>
        <begin position="356"/>
        <end position="378"/>
    </location>
</feature>
<feature type="transmembrane region" description="Helical" evidence="8">
    <location>
        <begin position="172"/>
        <end position="201"/>
    </location>
</feature>